<feature type="chain" id="PRO_5004279753" evidence="1">
    <location>
        <begin position="22"/>
        <end position="332"/>
    </location>
</feature>
<protein>
    <submittedName>
        <fullName evidence="2">Membrane protein, putative</fullName>
    </submittedName>
</protein>
<gene>
    <name evidence="2" type="ORF">MBMO_EBAC750-09G06.27</name>
</gene>
<dbReference type="SUPFAM" id="SSF53850">
    <property type="entry name" value="Periplasmic binding protein-like II"/>
    <property type="match status" value="1"/>
</dbReference>
<dbReference type="AlphaFoldDB" id="Q6SHK9"/>
<evidence type="ECO:0000313" key="2">
    <source>
        <dbReference type="EMBL" id="AAR37612.1"/>
    </source>
</evidence>
<reference evidence="2" key="1">
    <citation type="submission" date="2003-11" db="EMBL/GenBank/DDBJ databases">
        <authorList>
            <person name="Heidelberg J.F."/>
            <person name="Eisen J.A."/>
            <person name="Nelson W.C."/>
            <person name="DeLong E.F."/>
        </authorList>
    </citation>
    <scope>NUCLEOTIDE SEQUENCE</scope>
</reference>
<dbReference type="PANTHER" id="PTHR42941">
    <property type="entry name" value="SLL1037 PROTEIN"/>
    <property type="match status" value="1"/>
</dbReference>
<proteinExistence type="predicted"/>
<name>Q6SHK9_9BACT</name>
<reference evidence="2" key="2">
    <citation type="submission" date="2003-12" db="EMBL/GenBank/DDBJ databases">
        <title>Monterey Bay Coastal Ocean Microbial Observatory environmental clone sequencing.</title>
        <authorList>
            <person name="DeLong E.F."/>
        </authorList>
    </citation>
    <scope>NUCLEOTIDE SEQUENCE</scope>
</reference>
<organism evidence="2">
    <name type="scientific">uncultured marine bacterium 314</name>
    <dbReference type="NCBI Taxonomy" id="257387"/>
    <lineage>
        <taxon>Bacteria</taxon>
        <taxon>environmental samples</taxon>
    </lineage>
</organism>
<dbReference type="EMBL" id="AY458634">
    <property type="protein sequence ID" value="AAR37612.1"/>
    <property type="molecule type" value="Genomic_DNA"/>
</dbReference>
<evidence type="ECO:0000256" key="1">
    <source>
        <dbReference type="SAM" id="SignalP"/>
    </source>
</evidence>
<dbReference type="CDD" id="cd13568">
    <property type="entry name" value="PBP2_TAXI_TRAP_like_3"/>
    <property type="match status" value="1"/>
</dbReference>
<dbReference type="NCBIfam" id="TIGR02122">
    <property type="entry name" value="TRAP_TAXI"/>
    <property type="match status" value="1"/>
</dbReference>
<dbReference type="InterPro" id="IPR011852">
    <property type="entry name" value="TRAP_TAXI"/>
</dbReference>
<dbReference type="Gene3D" id="3.40.190.10">
    <property type="entry name" value="Periplasmic binding protein-like II"/>
    <property type="match status" value="2"/>
</dbReference>
<sequence>MKKFISTIAGALMMFALSAPLATVAKSAEFFSIGTGGPTGVYFQVGNAICKMVAKIQSAEHGRKKGTDKAYRCSAPSTGGSTYNIGQIMEGELQFGVAQSDWQYHAYNGTKPDKVKPFDGLRAVFSAHPEPFHIIARKGSKIKDWNSLKGKKVNIGNPGSGQRGTFEVLMESHGVDTSFFGGTSELTSSEQSGALCDKKIDAFGYTVGVPNSGVAQSTDGCGAYIIDLQTDAVKKLVADNPFYAWATIPKGTYKTSKKDVTTFGVMASFVTSADVPDDLVYAVVRAVFENLDDFRKQHPAFANLDPKKMIVDGLSAPLHPGAIKYYKEKGLM</sequence>
<dbReference type="Pfam" id="PF16868">
    <property type="entry name" value="NMT1_3"/>
    <property type="match status" value="1"/>
</dbReference>
<feature type="signal peptide" evidence="1">
    <location>
        <begin position="1"/>
        <end position="21"/>
    </location>
</feature>
<accession>Q6SHK9</accession>
<dbReference type="PANTHER" id="PTHR42941:SF1">
    <property type="entry name" value="SLL1037 PROTEIN"/>
    <property type="match status" value="1"/>
</dbReference>
<keyword evidence="1" id="KW-0732">Signal</keyword>